<accession>A0A5A9X7N4</accession>
<evidence type="ECO:0000313" key="10">
    <source>
        <dbReference type="EMBL" id="KAA0888395.1"/>
    </source>
</evidence>
<dbReference type="AlphaFoldDB" id="A0A5A9X7N4"/>
<evidence type="ECO:0000256" key="8">
    <source>
        <dbReference type="SAM" id="SignalP"/>
    </source>
</evidence>
<keyword evidence="8" id="KW-0732">Signal</keyword>
<evidence type="ECO:0000256" key="2">
    <source>
        <dbReference type="ARBA" id="ARBA00004196"/>
    </source>
</evidence>
<feature type="signal peptide" evidence="8">
    <location>
        <begin position="1"/>
        <end position="23"/>
    </location>
</feature>
<keyword evidence="4" id="KW-0349">Heme</keyword>
<evidence type="ECO:0000256" key="3">
    <source>
        <dbReference type="ARBA" id="ARBA00022448"/>
    </source>
</evidence>
<keyword evidence="7" id="KW-0408">Iron</keyword>
<feature type="chain" id="PRO_5022908934" description="Tetrahaem cytochrome domain-containing protein" evidence="8">
    <location>
        <begin position="24"/>
        <end position="121"/>
    </location>
</feature>
<keyword evidence="11" id="KW-1185">Reference proteome</keyword>
<organism evidence="10 11">
    <name type="scientific">Oryzomonas rubra</name>
    <dbReference type="NCBI Taxonomy" id="2509454"/>
    <lineage>
        <taxon>Bacteria</taxon>
        <taxon>Pseudomonadati</taxon>
        <taxon>Thermodesulfobacteriota</taxon>
        <taxon>Desulfuromonadia</taxon>
        <taxon>Geobacterales</taxon>
        <taxon>Geobacteraceae</taxon>
        <taxon>Oryzomonas</taxon>
    </lineage>
</organism>
<name>A0A5A9X7N4_9BACT</name>
<comment type="caution">
    <text evidence="10">The sequence shown here is derived from an EMBL/GenBank/DDBJ whole genome shotgun (WGS) entry which is preliminary data.</text>
</comment>
<dbReference type="Gene3D" id="1.10.1130.10">
    <property type="entry name" value="Flavocytochrome C3, Chain A"/>
    <property type="match status" value="1"/>
</dbReference>
<feature type="domain" description="Tetrahaem cytochrome" evidence="9">
    <location>
        <begin position="32"/>
        <end position="113"/>
    </location>
</feature>
<dbReference type="SUPFAM" id="SSF48695">
    <property type="entry name" value="Multiheme cytochromes"/>
    <property type="match status" value="1"/>
</dbReference>
<keyword evidence="5" id="KW-0479">Metal-binding</keyword>
<evidence type="ECO:0000256" key="4">
    <source>
        <dbReference type="ARBA" id="ARBA00022617"/>
    </source>
</evidence>
<dbReference type="Proteomes" id="UP000324298">
    <property type="component" value="Unassembled WGS sequence"/>
</dbReference>
<dbReference type="GO" id="GO:0030313">
    <property type="term" value="C:cell envelope"/>
    <property type="evidence" value="ECO:0007669"/>
    <property type="project" value="UniProtKB-SubCell"/>
</dbReference>
<gene>
    <name evidence="10" type="ORF">ET418_16745</name>
</gene>
<evidence type="ECO:0000256" key="6">
    <source>
        <dbReference type="ARBA" id="ARBA00022982"/>
    </source>
</evidence>
<dbReference type="InterPro" id="IPR012286">
    <property type="entry name" value="Tetrahaem_cytochrome"/>
</dbReference>
<comment type="cofactor">
    <cofactor evidence="1">
        <name>heme c</name>
        <dbReference type="ChEBI" id="CHEBI:61717"/>
    </cofactor>
</comment>
<keyword evidence="3" id="KW-0813">Transport</keyword>
<evidence type="ECO:0000256" key="7">
    <source>
        <dbReference type="ARBA" id="ARBA00023004"/>
    </source>
</evidence>
<dbReference type="EMBL" id="SRSD01000011">
    <property type="protein sequence ID" value="KAA0888395.1"/>
    <property type="molecule type" value="Genomic_DNA"/>
</dbReference>
<dbReference type="Pfam" id="PF14537">
    <property type="entry name" value="Cytochrom_c3_2"/>
    <property type="match status" value="1"/>
</dbReference>
<reference evidence="10 11" key="1">
    <citation type="submission" date="2019-04" db="EMBL/GenBank/DDBJ databases">
        <title>Geobacter ruber sp. nov., ferric-reducing bacteria isolated from paddy soil.</title>
        <authorList>
            <person name="Xu Z."/>
            <person name="Masuda Y."/>
            <person name="Itoh H."/>
            <person name="Senoo K."/>
        </authorList>
    </citation>
    <scope>NUCLEOTIDE SEQUENCE [LARGE SCALE GENOMIC DNA]</scope>
    <source>
        <strain evidence="10 11">Red88</strain>
    </source>
</reference>
<keyword evidence="6" id="KW-0249">Electron transport</keyword>
<evidence type="ECO:0000259" key="9">
    <source>
        <dbReference type="Pfam" id="PF14537"/>
    </source>
</evidence>
<sequence length="121" mass="13015">MSLMKRILPLLLVMGLSMSAAYAESAPKVNKHKGYGVACSSCHTTGTSYTRPDDSICLGCHGSYAELAQKTAKLENIKAAVTNPHKSHIGEARCTGCHKNHGPSILMCNQCHSPKFDMKVP</sequence>
<evidence type="ECO:0000256" key="5">
    <source>
        <dbReference type="ARBA" id="ARBA00022723"/>
    </source>
</evidence>
<dbReference type="GO" id="GO:0046872">
    <property type="term" value="F:metal ion binding"/>
    <property type="evidence" value="ECO:0007669"/>
    <property type="project" value="UniProtKB-KW"/>
</dbReference>
<dbReference type="InterPro" id="IPR036280">
    <property type="entry name" value="Multihaem_cyt_sf"/>
</dbReference>
<proteinExistence type="predicted"/>
<protein>
    <recommendedName>
        <fullName evidence="9">Tetrahaem cytochrome domain-containing protein</fullName>
    </recommendedName>
</protein>
<dbReference type="OrthoDB" id="5397337at2"/>
<evidence type="ECO:0000313" key="11">
    <source>
        <dbReference type="Proteomes" id="UP000324298"/>
    </source>
</evidence>
<evidence type="ECO:0000256" key="1">
    <source>
        <dbReference type="ARBA" id="ARBA00001926"/>
    </source>
</evidence>
<comment type="subcellular location">
    <subcellularLocation>
        <location evidence="2">Cell envelope</location>
    </subcellularLocation>
</comment>